<reference evidence="7 8" key="1">
    <citation type="submission" date="2017-03" db="EMBL/GenBank/DDBJ databases">
        <title>An alternative strategy for trypanosome survival in the mammalian bloodstream revealed through genome and transcriptome analysis of the ubiquitous bovine parasite Trypanosoma (Megatrypanum) theileri.</title>
        <authorList>
            <person name="Kelly S."/>
            <person name="Ivens A."/>
            <person name="Mott A."/>
            <person name="O'Neill E."/>
            <person name="Emms D."/>
            <person name="Macleod O."/>
            <person name="Voorheis P."/>
            <person name="Matthews J."/>
            <person name="Matthews K."/>
            <person name="Carrington M."/>
        </authorList>
    </citation>
    <scope>NUCLEOTIDE SEQUENCE [LARGE SCALE GENOMIC DNA]</scope>
    <source>
        <strain evidence="7">Edinburgh</strain>
    </source>
</reference>
<feature type="transmembrane region" description="Helical" evidence="6">
    <location>
        <begin position="329"/>
        <end position="350"/>
    </location>
</feature>
<dbReference type="GO" id="GO:0016020">
    <property type="term" value="C:membrane"/>
    <property type="evidence" value="ECO:0007669"/>
    <property type="project" value="UniProtKB-SubCell"/>
</dbReference>
<feature type="transmembrane region" description="Helical" evidence="6">
    <location>
        <begin position="462"/>
        <end position="482"/>
    </location>
</feature>
<feature type="transmembrane region" description="Helical" evidence="6">
    <location>
        <begin position="18"/>
        <end position="35"/>
    </location>
</feature>
<dbReference type="Proteomes" id="UP000192257">
    <property type="component" value="Unassembled WGS sequence"/>
</dbReference>
<keyword evidence="3 6" id="KW-1133">Transmembrane helix</keyword>
<dbReference type="VEuPathDB" id="TriTrypDB:TM35_000031290"/>
<evidence type="ECO:0000256" key="2">
    <source>
        <dbReference type="ARBA" id="ARBA00022692"/>
    </source>
</evidence>
<feature type="transmembrane region" description="Helical" evidence="6">
    <location>
        <begin position="155"/>
        <end position="174"/>
    </location>
</feature>
<feature type="region of interest" description="Disordered" evidence="5">
    <location>
        <begin position="579"/>
        <end position="622"/>
    </location>
</feature>
<dbReference type="GO" id="GO:0016746">
    <property type="term" value="F:acyltransferase activity"/>
    <property type="evidence" value="ECO:0007669"/>
    <property type="project" value="TreeGrafter"/>
</dbReference>
<sequence length="622" mass="71515">MTEGPVAPHVLQKTSFEYLFYVGTLLLAVAYFGIYDISMVSREYIHVLSENLRPPWPPFSWLGSYGADVTDSQWYNFTRAVPLVLPFFAAFLYLSHKIRAVAVERMVSALQILHIVSGIALGFAISGPRFLFPILLILGNYYAVKKIYNKVSFTVFMVLMWSSHIAVLFLNSYYEGYKFKWFGLGFLDHLVKPLVAWTVHYNMSVLRMIAFNTDMHDAIVSSEEKREKLLEKHLNCCIECAKICEAYTKKKNGSLPPNIQLEELGCYKLRTEYPRQPSEYNLLSYLGCIVYPPLFIAGPMSSFNAYISHLHNPTMAVDSVDLRRYGIRAFLNLLLLTAVSHYMYIIAILMNGPVFSAISFPRRAVILYLTLAFIWLKFNCVWKLFRLISLVDGVDVPEDMRRCFTNTVSIQGFWRDWHASFNLWIVRYMYIPMGGNKKKHLTIFPIFFFIAIWHDIELRLIHWAGIICVCFVVEIVVTQVLFHPKTSLGILMAQRPLLYRYVRILGACLTMLELIIVNLVGFSIGLDRAGMNLESMWRESSMPFCVLMVFYFYIAASIAIQDRDQEKFNEYQNRTKYGLRSYRRSGSGDGGGSTSSLKREGKVAEYSDVENPTVTTENGIDK</sequence>
<gene>
    <name evidence="7" type="ORF">TM35_000031290</name>
</gene>
<proteinExistence type="predicted"/>
<evidence type="ECO:0000256" key="1">
    <source>
        <dbReference type="ARBA" id="ARBA00004141"/>
    </source>
</evidence>
<dbReference type="GO" id="GO:0005783">
    <property type="term" value="C:endoplasmic reticulum"/>
    <property type="evidence" value="ECO:0007669"/>
    <property type="project" value="TreeGrafter"/>
</dbReference>
<name>A0A1X0P614_9TRYP</name>
<keyword evidence="8" id="KW-1185">Reference proteome</keyword>
<dbReference type="AlphaFoldDB" id="A0A1X0P614"/>
<protein>
    <submittedName>
        <fullName evidence="7">GUP1 protein</fullName>
    </submittedName>
</protein>
<feature type="transmembrane region" description="Helical" evidence="6">
    <location>
        <begin position="502"/>
        <end position="521"/>
    </location>
</feature>
<evidence type="ECO:0000256" key="4">
    <source>
        <dbReference type="ARBA" id="ARBA00023136"/>
    </source>
</evidence>
<evidence type="ECO:0000256" key="5">
    <source>
        <dbReference type="SAM" id="MobiDB-lite"/>
    </source>
</evidence>
<dbReference type="GeneID" id="39981676"/>
<evidence type="ECO:0000256" key="6">
    <source>
        <dbReference type="SAM" id="Phobius"/>
    </source>
</evidence>
<feature type="transmembrane region" description="Helical" evidence="6">
    <location>
        <begin position="541"/>
        <end position="560"/>
    </location>
</feature>
<dbReference type="RefSeq" id="XP_028886442.1">
    <property type="nucleotide sequence ID" value="XM_029021896.1"/>
</dbReference>
<dbReference type="EMBL" id="NBCO01000003">
    <property type="protein sequence ID" value="ORC92376.1"/>
    <property type="molecule type" value="Genomic_DNA"/>
</dbReference>
<feature type="transmembrane region" description="Helical" evidence="6">
    <location>
        <begin position="365"/>
        <end position="385"/>
    </location>
</feature>
<dbReference type="InterPro" id="IPR004299">
    <property type="entry name" value="MBOAT_fam"/>
</dbReference>
<keyword evidence="2 6" id="KW-0812">Transmembrane</keyword>
<dbReference type="Pfam" id="PF03062">
    <property type="entry name" value="MBOAT"/>
    <property type="match status" value="1"/>
</dbReference>
<comment type="subcellular location">
    <subcellularLocation>
        <location evidence="1">Membrane</location>
        <topology evidence="1">Multi-pass membrane protein</topology>
    </subcellularLocation>
</comment>
<dbReference type="PANTHER" id="PTHR13285">
    <property type="entry name" value="ACYLTRANSFERASE"/>
    <property type="match status" value="1"/>
</dbReference>
<feature type="transmembrane region" description="Helical" evidence="6">
    <location>
        <begin position="74"/>
        <end position="94"/>
    </location>
</feature>
<evidence type="ECO:0000256" key="3">
    <source>
        <dbReference type="ARBA" id="ARBA00022989"/>
    </source>
</evidence>
<evidence type="ECO:0000313" key="8">
    <source>
        <dbReference type="Proteomes" id="UP000192257"/>
    </source>
</evidence>
<dbReference type="InterPro" id="IPR051085">
    <property type="entry name" value="MB_O-acyltransferase"/>
</dbReference>
<feature type="compositionally biased region" description="Polar residues" evidence="5">
    <location>
        <begin position="610"/>
        <end position="622"/>
    </location>
</feature>
<feature type="transmembrane region" description="Helical" evidence="6">
    <location>
        <begin position="440"/>
        <end position="456"/>
    </location>
</feature>
<comment type="caution">
    <text evidence="7">The sequence shown here is derived from an EMBL/GenBank/DDBJ whole genome shotgun (WGS) entry which is preliminary data.</text>
</comment>
<evidence type="ECO:0000313" key="7">
    <source>
        <dbReference type="EMBL" id="ORC92376.1"/>
    </source>
</evidence>
<accession>A0A1X0P614</accession>
<keyword evidence="4 6" id="KW-0472">Membrane</keyword>
<organism evidence="7 8">
    <name type="scientific">Trypanosoma theileri</name>
    <dbReference type="NCBI Taxonomy" id="67003"/>
    <lineage>
        <taxon>Eukaryota</taxon>
        <taxon>Discoba</taxon>
        <taxon>Euglenozoa</taxon>
        <taxon>Kinetoplastea</taxon>
        <taxon>Metakinetoplastina</taxon>
        <taxon>Trypanosomatida</taxon>
        <taxon>Trypanosomatidae</taxon>
        <taxon>Trypanosoma</taxon>
    </lineage>
</organism>
<dbReference type="PANTHER" id="PTHR13285:SF18">
    <property type="entry name" value="PROTEIN-CYSTEINE N-PALMITOYLTRANSFERASE RASP"/>
    <property type="match status" value="1"/>
</dbReference>
<dbReference type="OrthoDB" id="420606at2759"/>